<evidence type="ECO:0000313" key="3">
    <source>
        <dbReference type="Proteomes" id="UP000265000"/>
    </source>
</evidence>
<evidence type="ECO:0000256" key="1">
    <source>
        <dbReference type="SAM" id="Phobius"/>
    </source>
</evidence>
<dbReference type="Proteomes" id="UP000265000">
    <property type="component" value="Unplaced"/>
</dbReference>
<name>A0A3Q2UIP5_FUNHE</name>
<dbReference type="GeneTree" id="ENSGT00940000177463"/>
<accession>A0A3Q2UIP5</accession>
<reference evidence="2" key="1">
    <citation type="submission" date="2025-08" db="UniProtKB">
        <authorList>
            <consortium name="Ensembl"/>
        </authorList>
    </citation>
    <scope>IDENTIFICATION</scope>
</reference>
<feature type="transmembrane region" description="Helical" evidence="1">
    <location>
        <begin position="68"/>
        <end position="85"/>
    </location>
</feature>
<dbReference type="STRING" id="8078.ENSFHEP00000030435"/>
<proteinExistence type="predicted"/>
<dbReference type="Ensembl" id="ENSFHET00000021950.1">
    <property type="protein sequence ID" value="ENSFHEP00000030435.1"/>
    <property type="gene ID" value="ENSFHEG00000015739.1"/>
</dbReference>
<sequence>MIVDFWQQHYSKLFTCVKSKPFQADKVSTVETIKTHKVYQAIKELSANKSIGMNLIAAEHLKFASPRVLPLLALCFTGFIMHGFIPKTLMNVLLLPGKNTWIPPAPRVGPRKENVSLNCLGCY</sequence>
<keyword evidence="1" id="KW-0812">Transmembrane</keyword>
<evidence type="ECO:0000313" key="2">
    <source>
        <dbReference type="Ensembl" id="ENSFHEP00000030435.1"/>
    </source>
</evidence>
<protein>
    <submittedName>
        <fullName evidence="2">Uncharacterized protein</fullName>
    </submittedName>
</protein>
<keyword evidence="1" id="KW-1133">Transmembrane helix</keyword>
<organism evidence="2 3">
    <name type="scientific">Fundulus heteroclitus</name>
    <name type="common">Killifish</name>
    <name type="synonym">Mummichog</name>
    <dbReference type="NCBI Taxonomy" id="8078"/>
    <lineage>
        <taxon>Eukaryota</taxon>
        <taxon>Metazoa</taxon>
        <taxon>Chordata</taxon>
        <taxon>Craniata</taxon>
        <taxon>Vertebrata</taxon>
        <taxon>Euteleostomi</taxon>
        <taxon>Actinopterygii</taxon>
        <taxon>Neopterygii</taxon>
        <taxon>Teleostei</taxon>
        <taxon>Neoteleostei</taxon>
        <taxon>Acanthomorphata</taxon>
        <taxon>Ovalentaria</taxon>
        <taxon>Atherinomorphae</taxon>
        <taxon>Cyprinodontiformes</taxon>
        <taxon>Fundulidae</taxon>
        <taxon>Fundulus</taxon>
    </lineage>
</organism>
<dbReference type="AlphaFoldDB" id="A0A3Q2UIP5"/>
<reference evidence="2" key="2">
    <citation type="submission" date="2025-09" db="UniProtKB">
        <authorList>
            <consortium name="Ensembl"/>
        </authorList>
    </citation>
    <scope>IDENTIFICATION</scope>
</reference>
<keyword evidence="1" id="KW-0472">Membrane</keyword>
<keyword evidence="3" id="KW-1185">Reference proteome</keyword>